<dbReference type="Pfam" id="PF26526">
    <property type="entry name" value="DUF8175"/>
    <property type="match status" value="1"/>
</dbReference>
<accession>A0A366KAT9</accession>
<dbReference type="AlphaFoldDB" id="A0A366KAT9"/>
<sequence>MWPWPSSSAYGPGRAPASGVRSCFAHSPEGALFAAANIAAMWTDPAIMGDADKVSSLFGKGPAYDEIVSRLHSQGLRSGRQAQDVRASMQGFRLLEYAADHASVDLGYEGSQASHSSDMSMVYMLVWSDGDWKLRSESAPPMTSAAIPSMSGYVEWRER</sequence>
<dbReference type="Proteomes" id="UP000252345">
    <property type="component" value="Unassembled WGS sequence"/>
</dbReference>
<evidence type="ECO:0000313" key="2">
    <source>
        <dbReference type="EMBL" id="RBP98814.1"/>
    </source>
</evidence>
<name>A0A366KAT9_9BIFI</name>
<evidence type="ECO:0000259" key="1">
    <source>
        <dbReference type="Pfam" id="PF26526"/>
    </source>
</evidence>
<dbReference type="EMBL" id="PDCH01000020">
    <property type="protein sequence ID" value="RBP98814.1"/>
    <property type="molecule type" value="Genomic_DNA"/>
</dbReference>
<gene>
    <name evidence="2" type="ORF">CRD59_07115</name>
</gene>
<proteinExistence type="predicted"/>
<comment type="caution">
    <text evidence="2">The sequence shown here is derived from an EMBL/GenBank/DDBJ whole genome shotgun (WGS) entry which is preliminary data.</text>
</comment>
<keyword evidence="3" id="KW-1185">Reference proteome</keyword>
<dbReference type="InterPro" id="IPR058488">
    <property type="entry name" value="DUF8175"/>
</dbReference>
<evidence type="ECO:0000313" key="3">
    <source>
        <dbReference type="Proteomes" id="UP000252345"/>
    </source>
</evidence>
<feature type="domain" description="DUF8175" evidence="1">
    <location>
        <begin position="4"/>
        <end position="154"/>
    </location>
</feature>
<organism evidence="2 3">
    <name type="scientific">Bifidobacterium xylocopae</name>
    <dbReference type="NCBI Taxonomy" id="2493119"/>
    <lineage>
        <taxon>Bacteria</taxon>
        <taxon>Bacillati</taxon>
        <taxon>Actinomycetota</taxon>
        <taxon>Actinomycetes</taxon>
        <taxon>Bifidobacteriales</taxon>
        <taxon>Bifidobacteriaceae</taxon>
        <taxon>Bifidobacterium</taxon>
    </lineage>
</organism>
<protein>
    <recommendedName>
        <fullName evidence="1">DUF8175 domain-containing protein</fullName>
    </recommendedName>
</protein>
<reference evidence="2 3" key="1">
    <citation type="submission" date="2017-10" db="EMBL/GenBank/DDBJ databases">
        <title>Bifidobacterium xylocopum sp. nov. and Bifidobacterium aemilianum sp. nov., from the carpenter bee (Xylocopa violacea) digestive tract.</title>
        <authorList>
            <person name="Alberoni D."/>
            <person name="Baffoni L."/>
            <person name="Di Gioia D."/>
            <person name="Gaggia F."/>
            <person name="Biavati B."/>
        </authorList>
    </citation>
    <scope>NUCLEOTIDE SEQUENCE [LARGE SCALE GENOMIC DNA]</scope>
    <source>
        <strain evidence="2 3">XV2</strain>
    </source>
</reference>